<dbReference type="AlphaFoldDB" id="A0A1G6SSN9"/>
<organism evidence="2 3">
    <name type="scientific">Halanaerobium congolense</name>
    <dbReference type="NCBI Taxonomy" id="54121"/>
    <lineage>
        <taxon>Bacteria</taxon>
        <taxon>Bacillati</taxon>
        <taxon>Bacillota</taxon>
        <taxon>Clostridia</taxon>
        <taxon>Halanaerobiales</taxon>
        <taxon>Halanaerobiaceae</taxon>
        <taxon>Halanaerobium</taxon>
    </lineage>
</organism>
<dbReference type="GO" id="GO:0008146">
    <property type="term" value="F:sulfotransferase activity"/>
    <property type="evidence" value="ECO:0007669"/>
    <property type="project" value="InterPro"/>
</dbReference>
<accession>A0A1G6SSN9</accession>
<protein>
    <submittedName>
        <fullName evidence="2">Sulfotransferase domain-containing protein</fullName>
    </submittedName>
</protein>
<evidence type="ECO:0000313" key="2">
    <source>
        <dbReference type="EMBL" id="SDD19145.1"/>
    </source>
</evidence>
<evidence type="ECO:0000259" key="1">
    <source>
        <dbReference type="Pfam" id="PF00685"/>
    </source>
</evidence>
<dbReference type="Pfam" id="PF00685">
    <property type="entry name" value="Sulfotransfer_1"/>
    <property type="match status" value="1"/>
</dbReference>
<dbReference type="SUPFAM" id="SSF52540">
    <property type="entry name" value="P-loop containing nucleoside triphosphate hydrolases"/>
    <property type="match status" value="1"/>
</dbReference>
<dbReference type="EMBL" id="FMYT01000032">
    <property type="protein sequence ID" value="SDD19145.1"/>
    <property type="molecule type" value="Genomic_DNA"/>
</dbReference>
<evidence type="ECO:0000313" key="3">
    <source>
        <dbReference type="Proteomes" id="UP000324896"/>
    </source>
</evidence>
<keyword evidence="2" id="KW-0808">Transferase</keyword>
<reference evidence="2 3" key="1">
    <citation type="submission" date="2016-10" db="EMBL/GenBank/DDBJ databases">
        <authorList>
            <person name="Varghese N."/>
            <person name="Submissions S."/>
        </authorList>
    </citation>
    <scope>NUCLEOTIDE SEQUENCE [LARGE SCALE GENOMIC DNA]</scope>
    <source>
        <strain evidence="2 3">WG10</strain>
    </source>
</reference>
<dbReference type="InterPro" id="IPR027417">
    <property type="entry name" value="P-loop_NTPase"/>
</dbReference>
<proteinExistence type="predicted"/>
<dbReference type="Gene3D" id="3.40.50.300">
    <property type="entry name" value="P-loop containing nucleotide triphosphate hydrolases"/>
    <property type="match status" value="1"/>
</dbReference>
<dbReference type="InterPro" id="IPR000863">
    <property type="entry name" value="Sulfotransferase_dom"/>
</dbReference>
<dbReference type="RefSeq" id="WP_149796939.1">
    <property type="nucleotide sequence ID" value="NZ_FMYT01000032.1"/>
</dbReference>
<gene>
    <name evidence="2" type="ORF">SAMN04488597_13217</name>
</gene>
<dbReference type="Proteomes" id="UP000324896">
    <property type="component" value="Unassembled WGS sequence"/>
</dbReference>
<sequence>MNKNIRMFYYKILNPFYNLKLRLSSNPKFIVIGNPKTGTSVISSLIAEQGNLTKTIDIPEMWYKQMELYKGDIDLEKFISKNAHRFTKSLVKEPDLTFLYNKITNVFSESKIILIVRHPVDNIRSVLDRVNIDPDDLPIDIKKIDKMDIIDPWKWFVNGDVLRSNPTNKIPYTMAYNWVYTVNLYLNNQESIYLIRYEDFVKNKIKSISDYCEDLNIKKINDISDLVDKQYQPKGENKNKNVKKLFSTEVIEKIENICSAEMKELDYEFYSKK</sequence>
<name>A0A1G6SSN9_9FIRM</name>
<feature type="domain" description="Sulfotransferase" evidence="1">
    <location>
        <begin position="27"/>
        <end position="223"/>
    </location>
</feature>